<dbReference type="EMBL" id="JACSQW010000001">
    <property type="protein sequence ID" value="MBD7894203.1"/>
    <property type="molecule type" value="Genomic_DNA"/>
</dbReference>
<protein>
    <recommendedName>
        <fullName evidence="1">Mub B2-like domain-containing protein</fullName>
    </recommendedName>
</protein>
<proteinExistence type="predicted"/>
<comment type="caution">
    <text evidence="2">The sequence shown here is derived from an EMBL/GenBank/DDBJ whole genome shotgun (WGS) entry which is preliminary data.</text>
</comment>
<name>A0ABR8PAD4_9LACO</name>
<keyword evidence="3" id="KW-1185">Reference proteome</keyword>
<dbReference type="InterPro" id="IPR041495">
    <property type="entry name" value="Mub_B2"/>
</dbReference>
<evidence type="ECO:0000259" key="1">
    <source>
        <dbReference type="Pfam" id="PF17966"/>
    </source>
</evidence>
<dbReference type="Pfam" id="PF17966">
    <property type="entry name" value="Muc_B2"/>
    <property type="match status" value="1"/>
</dbReference>
<gene>
    <name evidence="2" type="ORF">H9564_00355</name>
</gene>
<dbReference type="Gene3D" id="2.60.40.4300">
    <property type="match status" value="2"/>
</dbReference>
<organism evidence="2 3">
    <name type="scientific">Limosilactobacillus avistercoris</name>
    <dbReference type="NCBI Taxonomy" id="2762243"/>
    <lineage>
        <taxon>Bacteria</taxon>
        <taxon>Bacillati</taxon>
        <taxon>Bacillota</taxon>
        <taxon>Bacilli</taxon>
        <taxon>Lactobacillales</taxon>
        <taxon>Lactobacillaceae</taxon>
        <taxon>Limosilactobacillus</taxon>
    </lineage>
</organism>
<feature type="domain" description="Mub B2-like" evidence="1">
    <location>
        <begin position="39"/>
        <end position="128"/>
    </location>
</feature>
<evidence type="ECO:0000313" key="2">
    <source>
        <dbReference type="EMBL" id="MBD7894203.1"/>
    </source>
</evidence>
<reference evidence="2 3" key="1">
    <citation type="submission" date="2020-08" db="EMBL/GenBank/DDBJ databases">
        <title>A Genomic Blueprint of the Chicken Gut Microbiome.</title>
        <authorList>
            <person name="Gilroy R."/>
            <person name="Ravi A."/>
            <person name="Getino M."/>
            <person name="Pursley I."/>
            <person name="Horton D.L."/>
            <person name="Alikhan N.-F."/>
            <person name="Baker D."/>
            <person name="Gharbi K."/>
            <person name="Hall N."/>
            <person name="Watson M."/>
            <person name="Adriaenssens E.M."/>
            <person name="Foster-Nyarko E."/>
            <person name="Jarju S."/>
            <person name="Secka A."/>
            <person name="Antonio M."/>
            <person name="Oren A."/>
            <person name="Chaudhuri R."/>
            <person name="La Ragione R.M."/>
            <person name="Hildebrand F."/>
            <person name="Pallen M.J."/>
        </authorList>
    </citation>
    <scope>NUCLEOTIDE SEQUENCE [LARGE SCALE GENOMIC DNA]</scope>
    <source>
        <strain evidence="2 3">Sa3CUN2</strain>
    </source>
</reference>
<accession>A0ABR8PAD4</accession>
<sequence>MTVKKRIDKDKWYIPRVVVHHHTEDFEVEVRYEADYKTEIEDKVVNRVINLHYPDGTKKTVTQTVKLTREVKTNLQTGEKQYGDWTTGQFEEFVVPTLDGHVSDVDKIGSMEVDGNTKDQKFDVNYAAYKVDTETKTVNRVITITMPDGSKKTVNQVVTFVKEVTRNPFDGSTIKETDWKVDGNAS</sequence>
<dbReference type="Proteomes" id="UP000616837">
    <property type="component" value="Unassembled WGS sequence"/>
</dbReference>
<evidence type="ECO:0000313" key="3">
    <source>
        <dbReference type="Proteomes" id="UP000616837"/>
    </source>
</evidence>